<dbReference type="Pfam" id="PF03704">
    <property type="entry name" value="BTAD"/>
    <property type="match status" value="1"/>
</dbReference>
<protein>
    <submittedName>
        <fullName evidence="8">BTAD domain-containing putative transcriptional regulator</fullName>
    </submittedName>
</protein>
<comment type="caution">
    <text evidence="8">The sequence shown here is derived from an EMBL/GenBank/DDBJ whole genome shotgun (WGS) entry which is preliminary data.</text>
</comment>
<dbReference type="InterPro" id="IPR005158">
    <property type="entry name" value="BTAD"/>
</dbReference>
<dbReference type="PANTHER" id="PTHR35807:SF1">
    <property type="entry name" value="TRANSCRIPTIONAL REGULATOR REDD"/>
    <property type="match status" value="1"/>
</dbReference>
<organism evidence="8 9">
    <name type="scientific">Amycolatopsis speibonae</name>
    <dbReference type="NCBI Taxonomy" id="1450224"/>
    <lineage>
        <taxon>Bacteria</taxon>
        <taxon>Bacillati</taxon>
        <taxon>Actinomycetota</taxon>
        <taxon>Actinomycetes</taxon>
        <taxon>Pseudonocardiales</taxon>
        <taxon>Pseudonocardiaceae</taxon>
        <taxon>Amycolatopsis</taxon>
    </lineage>
</organism>
<name>A0ABV7P2K7_9PSEU</name>
<gene>
    <name evidence="8" type="ORF">ACFOSH_24870</name>
</gene>
<reference evidence="9" key="1">
    <citation type="journal article" date="2019" name="Int. J. Syst. Evol. Microbiol.">
        <title>The Global Catalogue of Microorganisms (GCM) 10K type strain sequencing project: providing services to taxonomists for standard genome sequencing and annotation.</title>
        <authorList>
            <consortium name="The Broad Institute Genomics Platform"/>
            <consortium name="The Broad Institute Genome Sequencing Center for Infectious Disease"/>
            <person name="Wu L."/>
            <person name="Ma J."/>
        </authorList>
    </citation>
    <scope>NUCLEOTIDE SEQUENCE [LARGE SCALE GENOMIC DNA]</scope>
    <source>
        <strain evidence="9">CGMCC 4.7676</strain>
    </source>
</reference>
<dbReference type="PRINTS" id="PR00364">
    <property type="entry name" value="DISEASERSIST"/>
</dbReference>
<keyword evidence="9" id="KW-1185">Reference proteome</keyword>
<evidence type="ECO:0000256" key="1">
    <source>
        <dbReference type="ARBA" id="ARBA00005820"/>
    </source>
</evidence>
<dbReference type="InterPro" id="IPR036388">
    <property type="entry name" value="WH-like_DNA-bd_sf"/>
</dbReference>
<dbReference type="Proteomes" id="UP001595645">
    <property type="component" value="Unassembled WGS sequence"/>
</dbReference>
<dbReference type="Pfam" id="PF00486">
    <property type="entry name" value="Trans_reg_C"/>
    <property type="match status" value="1"/>
</dbReference>
<dbReference type="InterPro" id="IPR011990">
    <property type="entry name" value="TPR-like_helical_dom_sf"/>
</dbReference>
<dbReference type="InterPro" id="IPR027417">
    <property type="entry name" value="P-loop_NTPase"/>
</dbReference>
<keyword evidence="2" id="KW-0805">Transcription regulation</keyword>
<proteinExistence type="inferred from homology"/>
<evidence type="ECO:0000256" key="5">
    <source>
        <dbReference type="PROSITE-ProRule" id="PRU01091"/>
    </source>
</evidence>
<dbReference type="Gene3D" id="1.10.10.10">
    <property type="entry name" value="Winged helix-like DNA-binding domain superfamily/Winged helix DNA-binding domain"/>
    <property type="match status" value="1"/>
</dbReference>
<evidence type="ECO:0000256" key="3">
    <source>
        <dbReference type="ARBA" id="ARBA00023125"/>
    </source>
</evidence>
<evidence type="ECO:0000259" key="7">
    <source>
        <dbReference type="PROSITE" id="PS51755"/>
    </source>
</evidence>
<evidence type="ECO:0000256" key="6">
    <source>
        <dbReference type="SAM" id="MobiDB-lite"/>
    </source>
</evidence>
<evidence type="ECO:0000256" key="4">
    <source>
        <dbReference type="ARBA" id="ARBA00023163"/>
    </source>
</evidence>
<accession>A0ABV7P2K7</accession>
<dbReference type="SMART" id="SM01043">
    <property type="entry name" value="BTAD"/>
    <property type="match status" value="1"/>
</dbReference>
<feature type="DNA-binding region" description="OmpR/PhoB-type" evidence="5">
    <location>
        <begin position="1"/>
        <end position="94"/>
    </location>
</feature>
<feature type="domain" description="OmpR/PhoB-type" evidence="7">
    <location>
        <begin position="1"/>
        <end position="94"/>
    </location>
</feature>
<dbReference type="PANTHER" id="PTHR35807">
    <property type="entry name" value="TRANSCRIPTIONAL REGULATOR REDD-RELATED"/>
    <property type="match status" value="1"/>
</dbReference>
<dbReference type="RefSeq" id="WP_378241450.1">
    <property type="nucleotide sequence ID" value="NZ_JBHRWK010000038.1"/>
</dbReference>
<sequence length="938" mass="103801">MEVEFAVLGDVRVRLDGKDLDIGHARQRSVLAVLLSEAGHKVTAAQLEDRVWGERAPRQARNALYSYLFRLRTALQDVAGFDIAHRNGGYVLQVDVETVDLHLFRRLLGQAREAAEGRRALTLFDRALRLWRGAPFDELDSPWLAAMRDQLQKERYTAQVERHDVALNLGMHAELLAELTTATAANPFDERLAGQHLLALYRCGRRVEALTQYRTFRARLVAEIGVEPDDQLRRLHQQMLASQVPPPPAAQRAEQAQEPVPRQLPATSPWFVARTRELGLFDKARNDAAGLVLVTGTGGSGKTSLALHWAHREAGRFPGGQLYVNLRGFDRVGKPLSPADVLHGFLEALGVPAEHVPAGPDARAALYRSLLARRRALVLLDNAYDADQVRPLLPGGADCLTVITSRERATDLITHEGAVPVRLTVLEEIEAMSLLVRRLGSDRVTAEPDAVAHLLAHSARLPLALAVVAGRAVANPAFPLSALADELRDERARLDALDAEGTASSVRAVFSWSYRTLSPEAARLFRLLSLHPGPDASRFAAAALAGIDMSRTRTLLNELTRTHLVDEHRPGRFRSHDLLRVYAAELAELEDTDDERRTALHRCLDFYLHTGFAAERHLAPHWPPIVLATAQDHVPHLPVNDYHQAMHWLTTEHDTLLAATAAAVRAGLDVHAWQLPWVHSTYLSRRGHLVHRAESQCTALAAADRLDDDFARATSRQLLGRAEILLGDQDQALEHLRHALDLYTRLGDTTGMAITHFSLSSAYDLQQCHTRALTHAHHALRLCREAGDHAWEAFTLTAIGWYHGKTGHHAQSLARCKEAKPLLDRIGDRDGRAHNLHCLARAHHNLGQYTEAAQGYRDSLALFHELGSPYLEATTLDHLGDALQVAGDHPGAFDAWTRALEILTPLAHPDTVEIESKLLNTSACRRHPAGTPRSLDPT</sequence>
<evidence type="ECO:0000256" key="2">
    <source>
        <dbReference type="ARBA" id="ARBA00023015"/>
    </source>
</evidence>
<dbReference type="PROSITE" id="PS51755">
    <property type="entry name" value="OMPR_PHOB"/>
    <property type="match status" value="1"/>
</dbReference>
<feature type="region of interest" description="Disordered" evidence="6">
    <location>
        <begin position="241"/>
        <end position="265"/>
    </location>
</feature>
<dbReference type="InterPro" id="IPR001867">
    <property type="entry name" value="OmpR/PhoB-type_DNA-bd"/>
</dbReference>
<dbReference type="CDD" id="cd15831">
    <property type="entry name" value="BTAD"/>
    <property type="match status" value="1"/>
</dbReference>
<feature type="compositionally biased region" description="Low complexity" evidence="6">
    <location>
        <begin position="250"/>
        <end position="261"/>
    </location>
</feature>
<dbReference type="Pfam" id="PF13424">
    <property type="entry name" value="TPR_12"/>
    <property type="match status" value="1"/>
</dbReference>
<dbReference type="SMART" id="SM00028">
    <property type="entry name" value="TPR"/>
    <property type="match status" value="4"/>
</dbReference>
<evidence type="ECO:0000313" key="9">
    <source>
        <dbReference type="Proteomes" id="UP001595645"/>
    </source>
</evidence>
<dbReference type="Gene3D" id="1.25.40.10">
    <property type="entry name" value="Tetratricopeptide repeat domain"/>
    <property type="match status" value="2"/>
</dbReference>
<keyword evidence="4" id="KW-0804">Transcription</keyword>
<dbReference type="EMBL" id="JBHRWK010000038">
    <property type="protein sequence ID" value="MFC3452682.1"/>
    <property type="molecule type" value="Genomic_DNA"/>
</dbReference>
<dbReference type="SUPFAM" id="SSF48452">
    <property type="entry name" value="TPR-like"/>
    <property type="match status" value="2"/>
</dbReference>
<dbReference type="InterPro" id="IPR051677">
    <property type="entry name" value="AfsR-DnrI-RedD_regulator"/>
</dbReference>
<dbReference type="InterPro" id="IPR016032">
    <property type="entry name" value="Sig_transdc_resp-reg_C-effctor"/>
</dbReference>
<evidence type="ECO:0000313" key="8">
    <source>
        <dbReference type="EMBL" id="MFC3452682.1"/>
    </source>
</evidence>
<dbReference type="InterPro" id="IPR019734">
    <property type="entry name" value="TPR_rpt"/>
</dbReference>
<keyword evidence="3 5" id="KW-0238">DNA-binding</keyword>
<dbReference type="SUPFAM" id="SSF52540">
    <property type="entry name" value="P-loop containing nucleoside triphosphate hydrolases"/>
    <property type="match status" value="1"/>
</dbReference>
<dbReference type="Gene3D" id="3.40.50.300">
    <property type="entry name" value="P-loop containing nucleotide triphosphate hydrolases"/>
    <property type="match status" value="1"/>
</dbReference>
<dbReference type="SMART" id="SM00862">
    <property type="entry name" value="Trans_reg_C"/>
    <property type="match status" value="1"/>
</dbReference>
<dbReference type="SUPFAM" id="SSF46894">
    <property type="entry name" value="C-terminal effector domain of the bipartite response regulators"/>
    <property type="match status" value="1"/>
</dbReference>
<comment type="similarity">
    <text evidence="1">Belongs to the AfsR/DnrI/RedD regulatory family.</text>
</comment>